<keyword evidence="2" id="KW-0732">Signal</keyword>
<name>A0A0C9XB33_9AGAR</name>
<feature type="compositionally biased region" description="Polar residues" evidence="1">
    <location>
        <begin position="403"/>
        <end position="412"/>
    </location>
</feature>
<dbReference type="EMBL" id="KN838538">
    <property type="protein sequence ID" value="KIK09475.1"/>
    <property type="molecule type" value="Genomic_DNA"/>
</dbReference>
<evidence type="ECO:0000313" key="4">
    <source>
        <dbReference type="Proteomes" id="UP000054477"/>
    </source>
</evidence>
<dbReference type="STRING" id="1095629.A0A0C9XB33"/>
<feature type="region of interest" description="Disordered" evidence="1">
    <location>
        <begin position="152"/>
        <end position="352"/>
    </location>
</feature>
<organism evidence="3 4">
    <name type="scientific">Laccaria amethystina LaAM-08-1</name>
    <dbReference type="NCBI Taxonomy" id="1095629"/>
    <lineage>
        <taxon>Eukaryota</taxon>
        <taxon>Fungi</taxon>
        <taxon>Dikarya</taxon>
        <taxon>Basidiomycota</taxon>
        <taxon>Agaricomycotina</taxon>
        <taxon>Agaricomycetes</taxon>
        <taxon>Agaricomycetidae</taxon>
        <taxon>Agaricales</taxon>
        <taxon>Agaricineae</taxon>
        <taxon>Hydnangiaceae</taxon>
        <taxon>Laccaria</taxon>
    </lineage>
</organism>
<evidence type="ECO:0000313" key="3">
    <source>
        <dbReference type="EMBL" id="KIK09475.1"/>
    </source>
</evidence>
<accession>A0A0C9XB33</accession>
<sequence length="475" mass="51237">MFQKLCGSAALANVVLATTRWSEVKQAVGEGRETELKTKEAFFKPVIDAGAPLVRYMRTPESAMEILNHLVGKPAIPLLIQKEMVDGGKRLSETEAGQALQGEIAEQVRRHEEDMQTLMEELEAIKQGNDEGTEELDAEVKELREKVSRLKEETQKISSAQLPSATSNVIPGKDIVETPRPPSRNTETGPPRPSSRKAIGSPSWRHENSPIPRPPSRNAVPIHTTPGGDGSIMSSNMPSSAPIAPSANVRPSALRPPSKIVPAFVNPSGHAPHSVPRPPSRNANTATSIVPSSNPAPSVPPLPNTSSSVSRAPSRKAPPSVPRAPPRQEYYSTTNSHKNNAPSSVAVPKEQKVSPLINAPSESTKPAPVVATSTVPLQDVAVASSVTTIAGSLPPTARVKSATMRTEANTNLPERRASRRVQRRVRDERQRTQGHRARDEPEEGILSRYFARAVEGGVIAAVTTAWEDLNKWWSA</sequence>
<protein>
    <recommendedName>
        <fullName evidence="5">MICOS complex subunit MIC60</fullName>
    </recommendedName>
</protein>
<gene>
    <name evidence="3" type="ORF">K443DRAFT_671382</name>
</gene>
<feature type="signal peptide" evidence="2">
    <location>
        <begin position="1"/>
        <end position="17"/>
    </location>
</feature>
<dbReference type="OrthoDB" id="10540027at2759"/>
<reference evidence="4" key="2">
    <citation type="submission" date="2015-01" db="EMBL/GenBank/DDBJ databases">
        <title>Evolutionary Origins and Diversification of the Mycorrhizal Mutualists.</title>
        <authorList>
            <consortium name="DOE Joint Genome Institute"/>
            <consortium name="Mycorrhizal Genomics Consortium"/>
            <person name="Kohler A."/>
            <person name="Kuo A."/>
            <person name="Nagy L.G."/>
            <person name="Floudas D."/>
            <person name="Copeland A."/>
            <person name="Barry K.W."/>
            <person name="Cichocki N."/>
            <person name="Veneault-Fourrey C."/>
            <person name="LaButti K."/>
            <person name="Lindquist E.A."/>
            <person name="Lipzen A."/>
            <person name="Lundell T."/>
            <person name="Morin E."/>
            <person name="Murat C."/>
            <person name="Riley R."/>
            <person name="Ohm R."/>
            <person name="Sun H."/>
            <person name="Tunlid A."/>
            <person name="Henrissat B."/>
            <person name="Grigoriev I.V."/>
            <person name="Hibbett D.S."/>
            <person name="Martin F."/>
        </authorList>
    </citation>
    <scope>NUCLEOTIDE SEQUENCE [LARGE SCALE GENOMIC DNA]</scope>
    <source>
        <strain evidence="4">LaAM-08-1</strain>
    </source>
</reference>
<evidence type="ECO:0000256" key="2">
    <source>
        <dbReference type="SAM" id="SignalP"/>
    </source>
</evidence>
<evidence type="ECO:0000256" key="1">
    <source>
        <dbReference type="SAM" id="MobiDB-lite"/>
    </source>
</evidence>
<dbReference type="Proteomes" id="UP000054477">
    <property type="component" value="Unassembled WGS sequence"/>
</dbReference>
<evidence type="ECO:0008006" key="5">
    <source>
        <dbReference type="Google" id="ProtNLM"/>
    </source>
</evidence>
<feature type="region of interest" description="Disordered" evidence="1">
    <location>
        <begin position="397"/>
        <end position="443"/>
    </location>
</feature>
<dbReference type="HOGENOM" id="CLU_574995_0_0_1"/>
<reference evidence="3 4" key="1">
    <citation type="submission" date="2014-04" db="EMBL/GenBank/DDBJ databases">
        <authorList>
            <consortium name="DOE Joint Genome Institute"/>
            <person name="Kuo A."/>
            <person name="Kohler A."/>
            <person name="Nagy L.G."/>
            <person name="Floudas D."/>
            <person name="Copeland A."/>
            <person name="Barry K.W."/>
            <person name="Cichocki N."/>
            <person name="Veneault-Fourrey C."/>
            <person name="LaButti K."/>
            <person name="Lindquist E.A."/>
            <person name="Lipzen A."/>
            <person name="Lundell T."/>
            <person name="Morin E."/>
            <person name="Murat C."/>
            <person name="Sun H."/>
            <person name="Tunlid A."/>
            <person name="Henrissat B."/>
            <person name="Grigoriev I.V."/>
            <person name="Hibbett D.S."/>
            <person name="Martin F."/>
            <person name="Nordberg H.P."/>
            <person name="Cantor M.N."/>
            <person name="Hua S.X."/>
        </authorList>
    </citation>
    <scope>NUCLEOTIDE SEQUENCE [LARGE SCALE GENOMIC DNA]</scope>
    <source>
        <strain evidence="3 4">LaAM-08-1</strain>
    </source>
</reference>
<feature type="compositionally biased region" description="Basic and acidic residues" evidence="1">
    <location>
        <begin position="424"/>
        <end position="439"/>
    </location>
</feature>
<feature type="compositionally biased region" description="Polar residues" evidence="1">
    <location>
        <begin position="156"/>
        <end position="169"/>
    </location>
</feature>
<keyword evidence="4" id="KW-1185">Reference proteome</keyword>
<feature type="chain" id="PRO_5002222749" description="MICOS complex subunit MIC60" evidence="2">
    <location>
        <begin position="18"/>
        <end position="475"/>
    </location>
</feature>
<feature type="compositionally biased region" description="Polar residues" evidence="1">
    <location>
        <begin position="330"/>
        <end position="343"/>
    </location>
</feature>
<proteinExistence type="predicted"/>
<dbReference type="AlphaFoldDB" id="A0A0C9XB33"/>